<evidence type="ECO:0000313" key="4">
    <source>
        <dbReference type="Proteomes" id="UP000001357"/>
    </source>
</evidence>
<dbReference type="InParanoid" id="A9V1E6"/>
<dbReference type="PROSITE" id="PS00018">
    <property type="entry name" value="EF_HAND_1"/>
    <property type="match status" value="1"/>
</dbReference>
<dbReference type="AlphaFoldDB" id="A9V1E6"/>
<evidence type="ECO:0000313" key="3">
    <source>
        <dbReference type="EMBL" id="EDQ88426.1"/>
    </source>
</evidence>
<keyword evidence="1" id="KW-0106">Calcium</keyword>
<dbReference type="RefSeq" id="XP_001746530.1">
    <property type="nucleotide sequence ID" value="XM_001746478.1"/>
</dbReference>
<dbReference type="Proteomes" id="UP000001357">
    <property type="component" value="Unassembled WGS sequence"/>
</dbReference>
<accession>A9V1E6</accession>
<dbReference type="PROSITE" id="PS50222">
    <property type="entry name" value="EF_HAND_2"/>
    <property type="match status" value="1"/>
</dbReference>
<dbReference type="SUPFAM" id="SSF47473">
    <property type="entry name" value="EF-hand"/>
    <property type="match status" value="1"/>
</dbReference>
<dbReference type="Gene3D" id="1.10.238.10">
    <property type="entry name" value="EF-hand"/>
    <property type="match status" value="1"/>
</dbReference>
<sequence length="129" mass="14808">MPDCLIKIFAIRNRCFFTSWLGTVQKLTSRLIQSIDQNEDRRIDRTETRADGMGNWQFLMAVLVTNKIVDQLMVDMIMKRYEELDVDKDGFLTNDDVRAVTRAAVAGKAEEASRGSREAFIEVRENSSL</sequence>
<dbReference type="InterPro" id="IPR002048">
    <property type="entry name" value="EF_hand_dom"/>
</dbReference>
<organism evidence="3 4">
    <name type="scientific">Monosiga brevicollis</name>
    <name type="common">Choanoflagellate</name>
    <dbReference type="NCBI Taxonomy" id="81824"/>
    <lineage>
        <taxon>Eukaryota</taxon>
        <taxon>Choanoflagellata</taxon>
        <taxon>Craspedida</taxon>
        <taxon>Salpingoecidae</taxon>
        <taxon>Monosiga</taxon>
    </lineage>
</organism>
<dbReference type="GeneID" id="5891805"/>
<feature type="domain" description="EF-hand" evidence="2">
    <location>
        <begin position="72"/>
        <end position="107"/>
    </location>
</feature>
<evidence type="ECO:0000259" key="2">
    <source>
        <dbReference type="PROSITE" id="PS50222"/>
    </source>
</evidence>
<proteinExistence type="predicted"/>
<dbReference type="InterPro" id="IPR018247">
    <property type="entry name" value="EF_Hand_1_Ca_BS"/>
</dbReference>
<reference evidence="3 4" key="1">
    <citation type="journal article" date="2008" name="Nature">
        <title>The genome of the choanoflagellate Monosiga brevicollis and the origin of metazoans.</title>
        <authorList>
            <consortium name="JGI Sequencing"/>
            <person name="King N."/>
            <person name="Westbrook M.J."/>
            <person name="Young S.L."/>
            <person name="Kuo A."/>
            <person name="Abedin M."/>
            <person name="Chapman J."/>
            <person name="Fairclough S."/>
            <person name="Hellsten U."/>
            <person name="Isogai Y."/>
            <person name="Letunic I."/>
            <person name="Marr M."/>
            <person name="Pincus D."/>
            <person name="Putnam N."/>
            <person name="Rokas A."/>
            <person name="Wright K.J."/>
            <person name="Zuzow R."/>
            <person name="Dirks W."/>
            <person name="Good M."/>
            <person name="Goodstein D."/>
            <person name="Lemons D."/>
            <person name="Li W."/>
            <person name="Lyons J.B."/>
            <person name="Morris A."/>
            <person name="Nichols S."/>
            <person name="Richter D.J."/>
            <person name="Salamov A."/>
            <person name="Bork P."/>
            <person name="Lim W.A."/>
            <person name="Manning G."/>
            <person name="Miller W.T."/>
            <person name="McGinnis W."/>
            <person name="Shapiro H."/>
            <person name="Tjian R."/>
            <person name="Grigoriev I.V."/>
            <person name="Rokhsar D."/>
        </authorList>
    </citation>
    <scope>NUCLEOTIDE SEQUENCE [LARGE SCALE GENOMIC DNA]</scope>
    <source>
        <strain evidence="4">MX1 / ATCC 50154</strain>
    </source>
</reference>
<dbReference type="EMBL" id="CH991554">
    <property type="protein sequence ID" value="EDQ88426.1"/>
    <property type="molecule type" value="Genomic_DNA"/>
</dbReference>
<dbReference type="KEGG" id="mbr:MONBRDRAFT_37388"/>
<dbReference type="GO" id="GO:0005509">
    <property type="term" value="F:calcium ion binding"/>
    <property type="evidence" value="ECO:0007669"/>
    <property type="project" value="InterPro"/>
</dbReference>
<gene>
    <name evidence="3" type="ORF">MONBRDRAFT_37388</name>
</gene>
<protein>
    <recommendedName>
        <fullName evidence="2">EF-hand domain-containing protein</fullName>
    </recommendedName>
</protein>
<keyword evidence="4" id="KW-1185">Reference proteome</keyword>
<dbReference type="InterPro" id="IPR011992">
    <property type="entry name" value="EF-hand-dom_pair"/>
</dbReference>
<evidence type="ECO:0000256" key="1">
    <source>
        <dbReference type="ARBA" id="ARBA00022837"/>
    </source>
</evidence>
<name>A9V1E6_MONBE</name>